<sequence length="169" mass="19132">MYKIINSLFKMLLILVFVSFGLSKTYGEESDSILQKIEDLREDIKTLEKAVYSQDGKVSSSVTELSNSSGDILTKHLLKLSELEEQFKILTNNFEEINFKLDKLSSRITKVQTDNQMRFQDLERTGMTLEEKSIAKKEKKLPGSSEPKDLGGISESDVASVEQIQKTQS</sequence>
<evidence type="ECO:0000256" key="1">
    <source>
        <dbReference type="SAM" id="Coils"/>
    </source>
</evidence>
<organism evidence="3">
    <name type="scientific">marine metagenome</name>
    <dbReference type="NCBI Taxonomy" id="408172"/>
    <lineage>
        <taxon>unclassified sequences</taxon>
        <taxon>metagenomes</taxon>
        <taxon>ecological metagenomes</taxon>
    </lineage>
</organism>
<proteinExistence type="predicted"/>
<feature type="non-terminal residue" evidence="3">
    <location>
        <position position="169"/>
    </location>
</feature>
<protein>
    <recommendedName>
        <fullName evidence="4">YbgF trimerisation domain-containing protein</fullName>
    </recommendedName>
</protein>
<reference evidence="3" key="1">
    <citation type="submission" date="2018-05" db="EMBL/GenBank/DDBJ databases">
        <authorList>
            <person name="Lanie J.A."/>
            <person name="Ng W.-L."/>
            <person name="Kazmierczak K.M."/>
            <person name="Andrzejewski T.M."/>
            <person name="Davidsen T.M."/>
            <person name="Wayne K.J."/>
            <person name="Tettelin H."/>
            <person name="Glass J.I."/>
            <person name="Rusch D."/>
            <person name="Podicherti R."/>
            <person name="Tsui H.-C.T."/>
            <person name="Winkler M.E."/>
        </authorList>
    </citation>
    <scope>NUCLEOTIDE SEQUENCE</scope>
</reference>
<accession>A0A382MUQ5</accession>
<feature type="coiled-coil region" evidence="1">
    <location>
        <begin position="30"/>
        <end position="100"/>
    </location>
</feature>
<evidence type="ECO:0000313" key="3">
    <source>
        <dbReference type="EMBL" id="SVC52118.1"/>
    </source>
</evidence>
<keyword evidence="1" id="KW-0175">Coiled coil</keyword>
<dbReference type="AlphaFoldDB" id="A0A382MUQ5"/>
<evidence type="ECO:0000256" key="2">
    <source>
        <dbReference type="SAM" id="MobiDB-lite"/>
    </source>
</evidence>
<name>A0A382MUQ5_9ZZZZ</name>
<dbReference type="EMBL" id="UINC01095770">
    <property type="protein sequence ID" value="SVC52118.1"/>
    <property type="molecule type" value="Genomic_DNA"/>
</dbReference>
<feature type="region of interest" description="Disordered" evidence="2">
    <location>
        <begin position="130"/>
        <end position="169"/>
    </location>
</feature>
<evidence type="ECO:0008006" key="4">
    <source>
        <dbReference type="Google" id="ProtNLM"/>
    </source>
</evidence>
<gene>
    <name evidence="3" type="ORF">METZ01_LOCUS304972</name>
</gene>